<feature type="compositionally biased region" description="Basic and acidic residues" evidence="1">
    <location>
        <begin position="117"/>
        <end position="127"/>
    </location>
</feature>
<dbReference type="Proteomes" id="UP001383192">
    <property type="component" value="Unassembled WGS sequence"/>
</dbReference>
<evidence type="ECO:0000256" key="1">
    <source>
        <dbReference type="SAM" id="MobiDB-lite"/>
    </source>
</evidence>
<dbReference type="EMBL" id="JAYKXP010000365">
    <property type="protein sequence ID" value="KAK7014438.1"/>
    <property type="molecule type" value="Genomic_DNA"/>
</dbReference>
<evidence type="ECO:0000313" key="2">
    <source>
        <dbReference type="EMBL" id="KAK7014438.1"/>
    </source>
</evidence>
<dbReference type="AlphaFoldDB" id="A0AAW0AN73"/>
<feature type="region of interest" description="Disordered" evidence="1">
    <location>
        <begin position="108"/>
        <end position="145"/>
    </location>
</feature>
<proteinExistence type="predicted"/>
<accession>A0AAW0AN73</accession>
<feature type="compositionally biased region" description="Pro residues" evidence="1">
    <location>
        <begin position="131"/>
        <end position="145"/>
    </location>
</feature>
<name>A0AAW0AN73_9AGAR</name>
<comment type="caution">
    <text evidence="2">The sequence shown here is derived from an EMBL/GenBank/DDBJ whole genome shotgun (WGS) entry which is preliminary data.</text>
</comment>
<sequence length="250" mass="28027">MSMANLKTGLYILATVSPILALGTSSLFKRLQSNVRIIQWAACFTPQQKSSRLHQVERAIMRCIWSVTRREMGVCQATEDLIVAVKVEVGEEMMDRFLFQKIYDHGCSESEDSANGRPEKRRLELPERLPTAPPSPPFLPPFSPSPLPDQRVPEQVLPTTRTWTGLLLGLNFAGMATGEKRKNKRPKTGLESVGTPATPSVHEPAMWVRTEGSTLMCKDPRDGAAITYQPFPYESHGQEMETIWRGDFVI</sequence>
<protein>
    <submittedName>
        <fullName evidence="2">Uncharacterized protein</fullName>
    </submittedName>
</protein>
<reference evidence="2 3" key="1">
    <citation type="submission" date="2024-01" db="EMBL/GenBank/DDBJ databases">
        <title>A draft genome for a cacao thread blight-causing isolate of Paramarasmius palmivorus.</title>
        <authorList>
            <person name="Baruah I.K."/>
            <person name="Bukari Y."/>
            <person name="Amoako-Attah I."/>
            <person name="Meinhardt L.W."/>
            <person name="Bailey B.A."/>
            <person name="Cohen S.P."/>
        </authorList>
    </citation>
    <scope>NUCLEOTIDE SEQUENCE [LARGE SCALE GENOMIC DNA]</scope>
    <source>
        <strain evidence="2 3">GH-12</strain>
    </source>
</reference>
<gene>
    <name evidence="2" type="ORF">VNI00_019363</name>
</gene>
<keyword evidence="3" id="KW-1185">Reference proteome</keyword>
<organism evidence="2 3">
    <name type="scientific">Paramarasmius palmivorus</name>
    <dbReference type="NCBI Taxonomy" id="297713"/>
    <lineage>
        <taxon>Eukaryota</taxon>
        <taxon>Fungi</taxon>
        <taxon>Dikarya</taxon>
        <taxon>Basidiomycota</taxon>
        <taxon>Agaricomycotina</taxon>
        <taxon>Agaricomycetes</taxon>
        <taxon>Agaricomycetidae</taxon>
        <taxon>Agaricales</taxon>
        <taxon>Marasmiineae</taxon>
        <taxon>Marasmiaceae</taxon>
        <taxon>Paramarasmius</taxon>
    </lineage>
</organism>
<feature type="region of interest" description="Disordered" evidence="1">
    <location>
        <begin position="178"/>
        <end position="198"/>
    </location>
</feature>
<evidence type="ECO:0000313" key="3">
    <source>
        <dbReference type="Proteomes" id="UP001383192"/>
    </source>
</evidence>